<dbReference type="EMBL" id="MWZD01000022">
    <property type="protein sequence ID" value="PRI10329.1"/>
    <property type="molecule type" value="Genomic_DNA"/>
</dbReference>
<gene>
    <name evidence="1" type="ORF">B4915_12500</name>
</gene>
<evidence type="ECO:0000313" key="1">
    <source>
        <dbReference type="EMBL" id="PRI10329.1"/>
    </source>
</evidence>
<comment type="caution">
    <text evidence="1">The sequence shown here is derived from an EMBL/GenBank/DDBJ whole genome shotgun (WGS) entry which is preliminary data.</text>
</comment>
<proteinExistence type="predicted"/>
<accession>A0A2S9QL67</accession>
<keyword evidence="2" id="KW-1185">Reference proteome</keyword>
<dbReference type="Proteomes" id="UP000238650">
    <property type="component" value="Unassembled WGS sequence"/>
</dbReference>
<dbReference type="AlphaFoldDB" id="A0A2S9QL67"/>
<protein>
    <submittedName>
        <fullName evidence="1">Uncharacterized protein</fullName>
    </submittedName>
</protein>
<organism evidence="1 2">
    <name type="scientific">Leucobacter massiliensis</name>
    <dbReference type="NCBI Taxonomy" id="1686285"/>
    <lineage>
        <taxon>Bacteria</taxon>
        <taxon>Bacillati</taxon>
        <taxon>Actinomycetota</taxon>
        <taxon>Actinomycetes</taxon>
        <taxon>Micrococcales</taxon>
        <taxon>Microbacteriaceae</taxon>
        <taxon>Leucobacter</taxon>
    </lineage>
</organism>
<sequence length="120" mass="13390">MSVHLTTEHLLQLRGEARLERETMLEHRVRDGEDPATAYAEVPEIDELVVLALRDELLEDRGQLAEFGLARLAGGSQSPDAGVHRRNADRVEFELMREIAAAAPSLTVAVWRLSHRLDVG</sequence>
<evidence type="ECO:0000313" key="2">
    <source>
        <dbReference type="Proteomes" id="UP000238650"/>
    </source>
</evidence>
<reference evidence="1 2" key="1">
    <citation type="journal article" date="2017" name="New Microbes New Infect">
        <title>Genome sequence of 'Leucobacter massiliensis' sp. nov. isolated from human pharynx after travel to the 2014 Hajj.</title>
        <authorList>
            <person name="Leangapichart T."/>
            <person name="Gautret P."/>
            <person name="Nguyen T.T."/>
            <person name="Armstrong N."/>
            <person name="Rolain J.M."/>
        </authorList>
    </citation>
    <scope>NUCLEOTIDE SEQUENCE [LARGE SCALE GENOMIC DNA]</scope>
    <source>
        <strain evidence="1 2">122RC15</strain>
    </source>
</reference>
<name>A0A2S9QL67_9MICO</name>